<dbReference type="EMBL" id="CAJRAU010000002">
    <property type="protein sequence ID" value="CAG5068619.1"/>
    <property type="molecule type" value="Genomic_DNA"/>
</dbReference>
<comment type="caution">
    <text evidence="2">The sequence shown here is derived from an EMBL/GenBank/DDBJ whole genome shotgun (WGS) entry which is preliminary data.</text>
</comment>
<gene>
    <name evidence="2" type="ORF">DYBT9623_01351</name>
</gene>
<accession>A0ABM8UMP1</accession>
<proteinExistence type="predicted"/>
<keyword evidence="1" id="KW-0732">Signal</keyword>
<evidence type="ECO:0000256" key="1">
    <source>
        <dbReference type="SAM" id="SignalP"/>
    </source>
</evidence>
<dbReference type="RefSeq" id="WP_215232756.1">
    <property type="nucleotide sequence ID" value="NZ_CAJRAU010000002.1"/>
</dbReference>
<reference evidence="2 3" key="1">
    <citation type="submission" date="2021-04" db="EMBL/GenBank/DDBJ databases">
        <authorList>
            <person name="Rodrigo-Torres L."/>
            <person name="Arahal R. D."/>
            <person name="Lucena T."/>
        </authorList>
    </citation>
    <scope>NUCLEOTIDE SEQUENCE [LARGE SCALE GENOMIC DNA]</scope>
    <source>
        <strain evidence="2 3">CECT 9623</strain>
    </source>
</reference>
<sequence length="436" mass="46335">MKRILLLVLICLLFSVSHSDGQAIPSTGGHSICKCLPNGWSHWTDNGGYLSSTKYFGSVDQPFISSKAIIPGQPVLPPIPSGASAFIGVQGGGVKAEITGLVIGQKYKFTYNIISARLQIDPDYPDKHFTSLAQFRIRQGGGDISQYTHSFSLESDENVWKPGVFEFTSIATTATLVFTDGEEAGNYDRGVVGLDLGPNAVSRCVAGVTAVPLKATTHEITCPETATNLITTFFGGLKPAGTEIRFFDNPTHTGLPLSNLNVGAGTYYAFYYDAVNNCYNQDVSTAKVEVTYRNCADLTPTIDIDALNFNSSSSRDFVINLYEINGGRSQGPVTVKITKPGGFTISYPTVSGTSKVFGGTANENSKWQFSENAGFITITSSEPITANGQSTIGFSVSRKPGVSKDLSQSVTVTLVGGAGGELNTENNLSITGISTN</sequence>
<dbReference type="Proteomes" id="UP000679725">
    <property type="component" value="Unassembled WGS sequence"/>
</dbReference>
<evidence type="ECO:0000313" key="2">
    <source>
        <dbReference type="EMBL" id="CAG5068619.1"/>
    </source>
</evidence>
<feature type="signal peptide" evidence="1">
    <location>
        <begin position="1"/>
        <end position="19"/>
    </location>
</feature>
<organism evidence="2 3">
    <name type="scientific">Dyadobacter linearis</name>
    <dbReference type="NCBI Taxonomy" id="2823330"/>
    <lineage>
        <taxon>Bacteria</taxon>
        <taxon>Pseudomonadati</taxon>
        <taxon>Bacteroidota</taxon>
        <taxon>Cytophagia</taxon>
        <taxon>Cytophagales</taxon>
        <taxon>Spirosomataceae</taxon>
        <taxon>Dyadobacter</taxon>
    </lineage>
</organism>
<protein>
    <submittedName>
        <fullName evidence="2">Uncharacterized protein</fullName>
    </submittedName>
</protein>
<name>A0ABM8UMP1_9BACT</name>
<evidence type="ECO:0000313" key="3">
    <source>
        <dbReference type="Proteomes" id="UP000679725"/>
    </source>
</evidence>
<feature type="chain" id="PRO_5047438185" evidence="1">
    <location>
        <begin position="20"/>
        <end position="436"/>
    </location>
</feature>
<keyword evidence="3" id="KW-1185">Reference proteome</keyword>